<dbReference type="RefSeq" id="WP_353331334.1">
    <property type="nucleotide sequence ID" value="NZ_AP028055.1"/>
</dbReference>
<dbReference type="EMBL" id="AP028055">
    <property type="protein sequence ID" value="BEH00199.1"/>
    <property type="molecule type" value="Genomic_DNA"/>
</dbReference>
<sequence length="120" mass="12923">MKKILFILILGFVAVSCDRDLDFDTISVTPPALEVQVEGPAVNNTYPKISGATVELFNSNNQSLATATTNSDGKVVFTKEQLKEKGVFRVTASKDGKVAEATTTYLLLNDGITLLIVSLQ</sequence>
<proteinExistence type="predicted"/>
<keyword evidence="2" id="KW-1185">Reference proteome</keyword>
<evidence type="ECO:0000313" key="1">
    <source>
        <dbReference type="EMBL" id="BEH00199.1"/>
    </source>
</evidence>
<organism evidence="1 2">
    <name type="scientific">Bacteroides sedimenti</name>
    <dbReference type="NCBI Taxonomy" id="2136147"/>
    <lineage>
        <taxon>Bacteria</taxon>
        <taxon>Pseudomonadati</taxon>
        <taxon>Bacteroidota</taxon>
        <taxon>Bacteroidia</taxon>
        <taxon>Bacteroidales</taxon>
        <taxon>Bacteroidaceae</taxon>
        <taxon>Bacteroides</taxon>
    </lineage>
</organism>
<reference evidence="1 2" key="1">
    <citation type="submission" date="2023-04" db="EMBL/GenBank/DDBJ databases">
        <title>Draft genome sequence of acteroides sedimenti strain YN3PY1.</title>
        <authorList>
            <person name="Yoshida N."/>
        </authorList>
    </citation>
    <scope>NUCLEOTIDE SEQUENCE [LARGE SCALE GENOMIC DNA]</scope>
    <source>
        <strain evidence="1 2">YN3PY1</strain>
    </source>
</reference>
<name>A0ABN6ZCR2_9BACE</name>
<protein>
    <recommendedName>
        <fullName evidence="3">Big-1 domain-containing protein</fullName>
    </recommendedName>
</protein>
<evidence type="ECO:0008006" key="3">
    <source>
        <dbReference type="Google" id="ProtNLM"/>
    </source>
</evidence>
<accession>A0ABN6ZCR2</accession>
<dbReference type="SUPFAM" id="SSF49478">
    <property type="entry name" value="Cna protein B-type domain"/>
    <property type="match status" value="1"/>
</dbReference>
<evidence type="ECO:0000313" key="2">
    <source>
        <dbReference type="Proteomes" id="UP001496674"/>
    </source>
</evidence>
<dbReference type="Proteomes" id="UP001496674">
    <property type="component" value="Chromosome"/>
</dbReference>
<dbReference type="PROSITE" id="PS51257">
    <property type="entry name" value="PROKAR_LIPOPROTEIN"/>
    <property type="match status" value="1"/>
</dbReference>
<dbReference type="InterPro" id="IPR013783">
    <property type="entry name" value="Ig-like_fold"/>
</dbReference>
<dbReference type="Gene3D" id="2.60.40.10">
    <property type="entry name" value="Immunoglobulins"/>
    <property type="match status" value="1"/>
</dbReference>
<gene>
    <name evidence="1" type="ORF">BSYN_24630</name>
</gene>